<sequence length="462" mass="50420">MKINRIIISTAAAMALTGLAGCNMYGKFKMPDDSQLGKAYAEAKEAPVDSAAFGNLRWQEVFTDPVLTDLIYQALDNNKDLRNAKLNVDIAAANRLGARLAYLPSLSLAPNGAGAKYFDVTDMSWTYQIPAAASWEVDIFGRLLNSRRGAEAAYRQTEAYRQAVRSQIIGGVANCYYTIAMLQQQLDLSRRTAELWAENVTTMKDLKEAGRVTEAAVVQSEAQYLSILGSIKDLEDNLHQANNTMSLLMNTMPMEWVTSPDATLTAPEMLREEIPMRELAARPDIRAAEESLAAAYYTTAGARSAFYPSLNITANGGFTNLVGGMVMNPGKWFIQLAGQLTAPLFARGQNIARLKAAKAQQEQAMNNFEYALMSASAEVSNAMMLYQKSTEKAVLLQEQVGKLATSVEITEELLKLGGMSTTYLEVLTAQQQLLSAQMSELSCNLTTAQAVINLYQSLGGGR</sequence>
<keyword evidence="2" id="KW-0449">Lipoprotein</keyword>
<feature type="chain" id="PRO_5015799749" evidence="2">
    <location>
        <begin position="21"/>
        <end position="462"/>
    </location>
</feature>
<comment type="similarity">
    <text evidence="1 2">Belongs to the outer membrane factor (OMF) (TC 1.B.17) family.</text>
</comment>
<dbReference type="PANTHER" id="PTHR30203">
    <property type="entry name" value="OUTER MEMBRANE CATION EFFLUX PROTEIN"/>
    <property type="match status" value="1"/>
</dbReference>
<dbReference type="InterPro" id="IPR010131">
    <property type="entry name" value="MdtP/NodT-like"/>
</dbReference>
<evidence type="ECO:0000256" key="2">
    <source>
        <dbReference type="RuleBase" id="RU362097"/>
    </source>
</evidence>
<gene>
    <name evidence="3" type="ORF">C5O25_10635</name>
</gene>
<dbReference type="NCBIfam" id="TIGR01845">
    <property type="entry name" value="outer_NodT"/>
    <property type="match status" value="1"/>
</dbReference>
<proteinExistence type="inferred from homology"/>
<keyword evidence="2" id="KW-0732">Signal</keyword>
<keyword evidence="2" id="KW-0472">Membrane</keyword>
<feature type="signal peptide" evidence="2">
    <location>
        <begin position="1"/>
        <end position="20"/>
    </location>
</feature>
<dbReference type="Proteomes" id="UP000244925">
    <property type="component" value="Unassembled WGS sequence"/>
</dbReference>
<dbReference type="Pfam" id="PF02321">
    <property type="entry name" value="OEP"/>
    <property type="match status" value="2"/>
</dbReference>
<dbReference type="PANTHER" id="PTHR30203:SF33">
    <property type="entry name" value="BLR4455 PROTEIN"/>
    <property type="match status" value="1"/>
</dbReference>
<evidence type="ECO:0000313" key="3">
    <source>
        <dbReference type="EMBL" id="PWB06343.1"/>
    </source>
</evidence>
<dbReference type="AlphaFoldDB" id="A0A2V1IVC2"/>
<dbReference type="SUPFAM" id="SSF56954">
    <property type="entry name" value="Outer membrane efflux proteins (OEP)"/>
    <property type="match status" value="1"/>
</dbReference>
<keyword evidence="4" id="KW-1185">Reference proteome</keyword>
<dbReference type="Gene3D" id="2.20.200.10">
    <property type="entry name" value="Outer membrane efflux proteins (OEP)"/>
    <property type="match status" value="1"/>
</dbReference>
<keyword evidence="2" id="KW-0564">Palmitate</keyword>
<dbReference type="GO" id="GO:0015562">
    <property type="term" value="F:efflux transmembrane transporter activity"/>
    <property type="evidence" value="ECO:0007669"/>
    <property type="project" value="InterPro"/>
</dbReference>
<name>A0A2V1IVC2_9BACT</name>
<dbReference type="GO" id="GO:0005886">
    <property type="term" value="C:plasma membrane"/>
    <property type="evidence" value="ECO:0007669"/>
    <property type="project" value="UniProtKB-SubCell"/>
</dbReference>
<dbReference type="EMBL" id="PUBV01000027">
    <property type="protein sequence ID" value="PWB06343.1"/>
    <property type="molecule type" value="Genomic_DNA"/>
</dbReference>
<dbReference type="PROSITE" id="PS51257">
    <property type="entry name" value="PROKAR_LIPOPROTEIN"/>
    <property type="match status" value="1"/>
</dbReference>
<keyword evidence="2" id="KW-1134">Transmembrane beta strand</keyword>
<organism evidence="3 4">
    <name type="scientific">Paramuribaculum intestinale</name>
    <dbReference type="NCBI Taxonomy" id="2094151"/>
    <lineage>
        <taxon>Bacteria</taxon>
        <taxon>Pseudomonadati</taxon>
        <taxon>Bacteroidota</taxon>
        <taxon>Bacteroidia</taxon>
        <taxon>Bacteroidales</taxon>
        <taxon>Muribaculaceae</taxon>
        <taxon>Paramuribaculum</taxon>
    </lineage>
</organism>
<dbReference type="RefSeq" id="WP_107036722.1">
    <property type="nucleotide sequence ID" value="NZ_PUBV01000027.1"/>
</dbReference>
<dbReference type="InterPro" id="IPR003423">
    <property type="entry name" value="OMP_efflux"/>
</dbReference>
<comment type="caution">
    <text evidence="3">The sequence shown here is derived from an EMBL/GenBank/DDBJ whole genome shotgun (WGS) entry which is preliminary data.</text>
</comment>
<evidence type="ECO:0000313" key="4">
    <source>
        <dbReference type="Proteomes" id="UP000244925"/>
    </source>
</evidence>
<dbReference type="Gene3D" id="1.20.1600.10">
    <property type="entry name" value="Outer membrane efflux proteins (OEP)"/>
    <property type="match status" value="1"/>
</dbReference>
<evidence type="ECO:0000256" key="1">
    <source>
        <dbReference type="ARBA" id="ARBA00007613"/>
    </source>
</evidence>
<keyword evidence="2" id="KW-0812">Transmembrane</keyword>
<accession>A0A2V1IVC2</accession>
<protein>
    <submittedName>
        <fullName evidence="3">TolC family protein</fullName>
    </submittedName>
</protein>
<reference evidence="4" key="1">
    <citation type="submission" date="2018-02" db="EMBL/GenBank/DDBJ databases">
        <authorList>
            <person name="Clavel T."/>
            <person name="Strowig T."/>
        </authorList>
    </citation>
    <scope>NUCLEOTIDE SEQUENCE [LARGE SCALE GENOMIC DNA]</scope>
    <source>
        <strain evidence="4">DSM 100764</strain>
    </source>
</reference>
<comment type="subcellular location">
    <subcellularLocation>
        <location evidence="2">Cell membrane</location>
        <topology evidence="2">Lipid-anchor</topology>
    </subcellularLocation>
</comment>